<keyword evidence="4" id="KW-1185">Reference proteome</keyword>
<dbReference type="EMBL" id="QWDM01000013">
    <property type="protein sequence ID" value="RUT68993.1"/>
    <property type="molecule type" value="Genomic_DNA"/>
</dbReference>
<feature type="domain" description="Outer membrane protein beta-barrel" evidence="2">
    <location>
        <begin position="19"/>
        <end position="184"/>
    </location>
</feature>
<dbReference type="Pfam" id="PF13568">
    <property type="entry name" value="OMP_b-brl_2"/>
    <property type="match status" value="1"/>
</dbReference>
<accession>A0A434A3L4</accession>
<organism evidence="3 4">
    <name type="scientific">Flavobacterium cupreum</name>
    <dbReference type="NCBI Taxonomy" id="2133766"/>
    <lineage>
        <taxon>Bacteria</taxon>
        <taxon>Pseudomonadati</taxon>
        <taxon>Bacteroidota</taxon>
        <taxon>Flavobacteriia</taxon>
        <taxon>Flavobacteriales</taxon>
        <taxon>Flavobacteriaceae</taxon>
        <taxon>Flavobacterium</taxon>
    </lineage>
</organism>
<protein>
    <submittedName>
        <fullName evidence="3">PorT family protein</fullName>
    </submittedName>
</protein>
<evidence type="ECO:0000313" key="4">
    <source>
        <dbReference type="Proteomes" id="UP000288102"/>
    </source>
</evidence>
<name>A0A434A3L4_9FLAO</name>
<reference evidence="4" key="1">
    <citation type="journal article" date="2019" name="Syst. Appl. Microbiol.">
        <title>Flavobacterium circumlabens sp. nov. and Flavobacterium cupreum sp. nov., two psychrotrophic species isolated from Antarctic environmental samples.</title>
        <authorList>
            <person name="Kralova S."/>
            <person name="Busse H.-J."/>
            <person name="Svec P."/>
            <person name="Maslanova I."/>
            <person name="Stankova E."/>
            <person name="Bartak M."/>
            <person name="Sedlacek I."/>
        </authorList>
    </citation>
    <scope>NUCLEOTIDE SEQUENCE [LARGE SCALE GENOMIC DNA]</scope>
    <source>
        <strain evidence="4">CCM 8825</strain>
    </source>
</reference>
<dbReference type="OrthoDB" id="947434at2"/>
<evidence type="ECO:0000259" key="2">
    <source>
        <dbReference type="Pfam" id="PF13568"/>
    </source>
</evidence>
<proteinExistence type="predicted"/>
<dbReference type="InterPro" id="IPR025665">
    <property type="entry name" value="Beta-barrel_OMP_2"/>
</dbReference>
<dbReference type="InterPro" id="IPR011250">
    <property type="entry name" value="OMP/PagP_B-barrel"/>
</dbReference>
<evidence type="ECO:0000313" key="3">
    <source>
        <dbReference type="EMBL" id="RUT68993.1"/>
    </source>
</evidence>
<comment type="caution">
    <text evidence="3">The sequence shown here is derived from an EMBL/GenBank/DDBJ whole genome shotgun (WGS) entry which is preliminary data.</text>
</comment>
<dbReference type="Proteomes" id="UP000288102">
    <property type="component" value="Unassembled WGS sequence"/>
</dbReference>
<dbReference type="SUPFAM" id="SSF56925">
    <property type="entry name" value="OMPA-like"/>
    <property type="match status" value="1"/>
</dbReference>
<feature type="chain" id="PRO_5019492757" evidence="1">
    <location>
        <begin position="20"/>
        <end position="207"/>
    </location>
</feature>
<feature type="signal peptide" evidence="1">
    <location>
        <begin position="1"/>
        <end position="19"/>
    </location>
</feature>
<keyword evidence="1" id="KW-0732">Signal</keyword>
<gene>
    <name evidence="3" type="ORF">D0817_18750</name>
</gene>
<evidence type="ECO:0000256" key="1">
    <source>
        <dbReference type="SAM" id="SignalP"/>
    </source>
</evidence>
<dbReference type="AlphaFoldDB" id="A0A434A3L4"/>
<sequence length="207" mass="22351">MKKIIFAAMTVMVCGFATAQGVKIGVKGGLNVSNFTGDLDGIDVGYQTGFNAGGFVEIKLSDKLVVQPEILFSMQGAEFKNGKAYVEGKLVTGSANFIMNYVNVPVMFKYSVVKNFSIEVGPQIGFLASAKTKTVVNGYSGKHEMDVKNMFESTDFGLNLGAGYDFTENFSLGVRYNLGLSNILKTKFGDDSKLHNGVLSFSAAYKF</sequence>
<dbReference type="RefSeq" id="WP_127339847.1">
    <property type="nucleotide sequence ID" value="NZ_QWDM01000013.1"/>
</dbReference>